<sequence length="986" mass="112467">MRLLTRHDPGSFDLTDYPAGSTIPPYAILSHRWGPEEVTYEDLKHGTGPRKLGYHKIRFCAEQAGRDGLRHFWLDTCCIDKSSSAELTESINSMFHWYGNATRCYAYLEDVSCTANPDTTQQGRAAWHASFQSSLWFTRGWTLQELVAPTTVDFFSKEGEKLGNKASLEHLICTTTGIPARALRGSLLSNFSVAERMAWAEGRETTRPEDRAYSLLGIFGVHMPLIYGEGEEKAMSRLRDEITKDQKGSQHEDFSVPFSLYAVPEIQHFVAREQELAEMRERLRSDGRRQAVVLYGLGGMGKTQLAIAYTKRHHDNYSSVFWLNIKDENSLHQSFARVADQIKRQHPSARYISGLDTQNDLNDTVNAVKAWLSLPRNSRWLLVYDNYDNPKLQSNPDPAAIDIQKYLPESYQGAIIITTRSSQVKIGHAIRMSKLRNLNDSLEILTTTSKREGLADDPDAIDLAKRLDGLPLALTTAGAYLEQTSTTFRSYLRLYEESWAKLQTSSPELTPYEDRTLYSTWQLSFDQIQRRNEHSAALLRLWAYFDSQDLWLELLQHHGPDSPQWILEVTKDELSFHRTVQILSEHGLVEVNEPIHDLLESRGYSVHSCVHSWMASVLNPEPSRSLATFAIQCIASHLPRPGSSRWRIKQRRLLQHAERYSYPILNTIIDDESSWIFNNFGVLYRDQGKLGEAEEMYNRALQSYLKAFGPNHTSTLELVNNLGLLYRDQGRLKEAEGMYNWALQSYLKAFGPNHVSTLELVNNLGVLYKEQERLENAEGMYNWALQSYEKSLGPNHISTLELVNNLGVLYKSQGKMKEAEEMYNRAIQGYEKVLGPDHTSTLETANNLGVLYKDQGKLEEAEEMYNRALQSHERELGPYHRSTLDTVNNLGVLYKIQGKPKEAEEMYNRALQGYEKALGPDHILTLKSLNNLGVLYLHQNRLKEAGEMFGRAFRGFQTTYGPDHPNTLRVLKNLQRLATSSTSTAN</sequence>
<feature type="domain" description="NB-ARC" evidence="2">
    <location>
        <begin position="273"/>
        <end position="425"/>
    </location>
</feature>
<evidence type="ECO:0000259" key="2">
    <source>
        <dbReference type="Pfam" id="PF00931"/>
    </source>
</evidence>
<feature type="domain" description="Heterokaryon incompatibility" evidence="3">
    <location>
        <begin position="26"/>
        <end position="115"/>
    </location>
</feature>
<evidence type="ECO:0000256" key="1">
    <source>
        <dbReference type="PROSITE-ProRule" id="PRU00339"/>
    </source>
</evidence>
<dbReference type="InterPro" id="IPR027417">
    <property type="entry name" value="P-loop_NTPase"/>
</dbReference>
<dbReference type="Pfam" id="PF13424">
    <property type="entry name" value="TPR_12"/>
    <property type="match status" value="4"/>
</dbReference>
<dbReference type="SUPFAM" id="SSF52540">
    <property type="entry name" value="P-loop containing nucleoside triphosphate hydrolases"/>
    <property type="match status" value="1"/>
</dbReference>
<dbReference type="PANTHER" id="PTHR10622">
    <property type="entry name" value="HET DOMAIN-CONTAINING PROTEIN"/>
    <property type="match status" value="1"/>
</dbReference>
<dbReference type="InterPro" id="IPR019734">
    <property type="entry name" value="TPR_rpt"/>
</dbReference>
<reference evidence="4" key="1">
    <citation type="submission" date="2016-03" db="EMBL/GenBank/DDBJ databases">
        <title>Draft genome sequence of Rosellinia necatrix.</title>
        <authorList>
            <person name="Kanematsu S."/>
        </authorList>
    </citation>
    <scope>NUCLEOTIDE SEQUENCE [LARGE SCALE GENOMIC DNA]</scope>
    <source>
        <strain evidence="4">W97</strain>
    </source>
</reference>
<evidence type="ECO:0000313" key="4">
    <source>
        <dbReference type="EMBL" id="GAP93142.1"/>
    </source>
</evidence>
<dbReference type="GO" id="GO:0043531">
    <property type="term" value="F:ADP binding"/>
    <property type="evidence" value="ECO:0007669"/>
    <property type="project" value="InterPro"/>
</dbReference>
<feature type="repeat" description="TPR" evidence="1">
    <location>
        <begin position="842"/>
        <end position="875"/>
    </location>
</feature>
<feature type="repeat" description="TPR" evidence="1">
    <location>
        <begin position="800"/>
        <end position="833"/>
    </location>
</feature>
<dbReference type="Gene3D" id="3.40.50.300">
    <property type="entry name" value="P-loop containing nucleotide triphosphate hydrolases"/>
    <property type="match status" value="1"/>
</dbReference>
<keyword evidence="5" id="KW-1185">Reference proteome</keyword>
<evidence type="ECO:0000259" key="3">
    <source>
        <dbReference type="Pfam" id="PF06985"/>
    </source>
</evidence>
<dbReference type="Pfam" id="PF00931">
    <property type="entry name" value="NB-ARC"/>
    <property type="match status" value="1"/>
</dbReference>
<evidence type="ECO:0000313" key="5">
    <source>
        <dbReference type="Proteomes" id="UP000054516"/>
    </source>
</evidence>
<gene>
    <name evidence="4" type="ORF">SAMD00023353_11100040</name>
</gene>
<name>A0A1W2TWT1_ROSNE</name>
<accession>A0A1W2TWT1</accession>
<dbReference type="SUPFAM" id="SSF48452">
    <property type="entry name" value="TPR-like"/>
    <property type="match status" value="1"/>
</dbReference>
<organism evidence="4">
    <name type="scientific">Rosellinia necatrix</name>
    <name type="common">White root-rot fungus</name>
    <dbReference type="NCBI Taxonomy" id="77044"/>
    <lineage>
        <taxon>Eukaryota</taxon>
        <taxon>Fungi</taxon>
        <taxon>Dikarya</taxon>
        <taxon>Ascomycota</taxon>
        <taxon>Pezizomycotina</taxon>
        <taxon>Sordariomycetes</taxon>
        <taxon>Xylariomycetidae</taxon>
        <taxon>Xylariales</taxon>
        <taxon>Xylariaceae</taxon>
        <taxon>Rosellinia</taxon>
    </lineage>
</organism>
<keyword evidence="1" id="KW-0802">TPR repeat</keyword>
<protein>
    <submittedName>
        <fullName evidence="4">Putative TPR-like protein</fullName>
    </submittedName>
</protein>
<dbReference type="Proteomes" id="UP000054516">
    <property type="component" value="Unassembled WGS sequence"/>
</dbReference>
<dbReference type="Gene3D" id="1.25.40.10">
    <property type="entry name" value="Tetratricopeptide repeat domain"/>
    <property type="match status" value="2"/>
</dbReference>
<dbReference type="PRINTS" id="PR00381">
    <property type="entry name" value="KINESINLIGHT"/>
</dbReference>
<dbReference type="Pfam" id="PF06985">
    <property type="entry name" value="HET"/>
    <property type="match status" value="1"/>
</dbReference>
<dbReference type="EMBL" id="DF977556">
    <property type="protein sequence ID" value="GAP93142.1"/>
    <property type="molecule type" value="Genomic_DNA"/>
</dbReference>
<dbReference type="AlphaFoldDB" id="A0A1W2TWT1"/>
<dbReference type="InterPro" id="IPR002182">
    <property type="entry name" value="NB-ARC"/>
</dbReference>
<dbReference type="SMART" id="SM00028">
    <property type="entry name" value="TPR"/>
    <property type="match status" value="7"/>
</dbReference>
<dbReference type="OrthoDB" id="626167at2759"/>
<dbReference type="OMA" id="WFNIKDE"/>
<proteinExistence type="predicted"/>
<dbReference type="PANTHER" id="PTHR10622:SF13">
    <property type="entry name" value="NACHT DOMAIN-CONTAINING PROTEIN"/>
    <property type="match status" value="1"/>
</dbReference>
<dbReference type="PROSITE" id="PS50005">
    <property type="entry name" value="TPR"/>
    <property type="match status" value="2"/>
</dbReference>
<dbReference type="InterPro" id="IPR011990">
    <property type="entry name" value="TPR-like_helical_dom_sf"/>
</dbReference>
<dbReference type="InterPro" id="IPR010730">
    <property type="entry name" value="HET"/>
</dbReference>
<dbReference type="STRING" id="77044.A0A1W2TWT1"/>